<accession>A0A9W9XLR8</accession>
<sequence>MLPIESEASGNTSGPWWSVPSLRCFEGALSISENMNLGSKNVAQYKIIHVRVQTIQDPLPFINSGYRIFIDFQSRLQYMSTGRLTYSITSSVFWKRTRIALEGARIRLRGVITPSTAGAGAGTSAGAIPI</sequence>
<organism evidence="1 2">
    <name type="scientific">Penicillium diatomitis</name>
    <dbReference type="NCBI Taxonomy" id="2819901"/>
    <lineage>
        <taxon>Eukaryota</taxon>
        <taxon>Fungi</taxon>
        <taxon>Dikarya</taxon>
        <taxon>Ascomycota</taxon>
        <taxon>Pezizomycotina</taxon>
        <taxon>Eurotiomycetes</taxon>
        <taxon>Eurotiomycetidae</taxon>
        <taxon>Eurotiales</taxon>
        <taxon>Aspergillaceae</taxon>
        <taxon>Penicillium</taxon>
    </lineage>
</organism>
<proteinExistence type="predicted"/>
<dbReference type="Proteomes" id="UP001148312">
    <property type="component" value="Unassembled WGS sequence"/>
</dbReference>
<comment type="caution">
    <text evidence="1">The sequence shown here is derived from an EMBL/GenBank/DDBJ whole genome shotgun (WGS) entry which is preliminary data.</text>
</comment>
<evidence type="ECO:0000313" key="1">
    <source>
        <dbReference type="EMBL" id="KAJ5495362.1"/>
    </source>
</evidence>
<reference evidence="1" key="1">
    <citation type="submission" date="2022-12" db="EMBL/GenBank/DDBJ databases">
        <authorList>
            <person name="Petersen C."/>
        </authorList>
    </citation>
    <scope>NUCLEOTIDE SEQUENCE</scope>
    <source>
        <strain evidence="1">IBT 30728</strain>
    </source>
</reference>
<reference evidence="1" key="2">
    <citation type="journal article" date="2023" name="IMA Fungus">
        <title>Comparative genomic study of the Penicillium genus elucidates a diverse pangenome and 15 lateral gene transfer events.</title>
        <authorList>
            <person name="Petersen C."/>
            <person name="Sorensen T."/>
            <person name="Nielsen M.R."/>
            <person name="Sondergaard T.E."/>
            <person name="Sorensen J.L."/>
            <person name="Fitzpatrick D.A."/>
            <person name="Frisvad J.C."/>
            <person name="Nielsen K.L."/>
        </authorList>
    </citation>
    <scope>NUCLEOTIDE SEQUENCE</scope>
    <source>
        <strain evidence="1">IBT 30728</strain>
    </source>
</reference>
<gene>
    <name evidence="1" type="ORF">N7539_000478</name>
</gene>
<dbReference type="EMBL" id="JAPWDQ010000001">
    <property type="protein sequence ID" value="KAJ5495362.1"/>
    <property type="molecule type" value="Genomic_DNA"/>
</dbReference>
<evidence type="ECO:0000313" key="2">
    <source>
        <dbReference type="Proteomes" id="UP001148312"/>
    </source>
</evidence>
<dbReference type="GeneID" id="81620331"/>
<dbReference type="RefSeq" id="XP_056794375.1">
    <property type="nucleotide sequence ID" value="XM_056930082.1"/>
</dbReference>
<dbReference type="AlphaFoldDB" id="A0A9W9XLR8"/>
<protein>
    <submittedName>
        <fullName evidence="1">Uncharacterized protein</fullName>
    </submittedName>
</protein>
<keyword evidence="2" id="KW-1185">Reference proteome</keyword>
<name>A0A9W9XLR8_9EURO</name>